<dbReference type="SUPFAM" id="SSF110738">
    <property type="entry name" value="Glycerate kinase I"/>
    <property type="match status" value="1"/>
</dbReference>
<dbReference type="InterPro" id="IPR018193">
    <property type="entry name" value="Glyc_kinase_flavodox-like_fold"/>
</dbReference>
<dbReference type="InterPro" id="IPR036129">
    <property type="entry name" value="Glycerate_kinase_sf"/>
</dbReference>
<evidence type="ECO:0000313" key="6">
    <source>
        <dbReference type="Proteomes" id="UP000612680"/>
    </source>
</evidence>
<dbReference type="InterPro" id="IPR004381">
    <property type="entry name" value="Glycerate_kinase"/>
</dbReference>
<reference evidence="5 6" key="1">
    <citation type="submission" date="2020-06" db="EMBL/GenBank/DDBJ databases">
        <title>Dyadobacter sandarakinus sp. nov., isolated from the soil of the Arctic Yellow River Station.</title>
        <authorList>
            <person name="Zhang Y."/>
            <person name="Peng F."/>
        </authorList>
    </citation>
    <scope>NUCLEOTIDE SEQUENCE [LARGE SCALE GENOMIC DNA]</scope>
    <source>
        <strain evidence="5 6">Q3-56</strain>
    </source>
</reference>
<evidence type="ECO:0000256" key="2">
    <source>
        <dbReference type="ARBA" id="ARBA00022679"/>
    </source>
</evidence>
<comment type="similarity">
    <text evidence="1 4">Belongs to the glycerate kinase type-1 family.</text>
</comment>
<keyword evidence="3 4" id="KW-0418">Kinase</keyword>
<dbReference type="Proteomes" id="UP000612680">
    <property type="component" value="Chromosome"/>
</dbReference>
<gene>
    <name evidence="5" type="ORF">HWI92_12865</name>
</gene>
<dbReference type="EMBL" id="CP056775">
    <property type="protein sequence ID" value="QRR01738.1"/>
    <property type="molecule type" value="Genomic_DNA"/>
</dbReference>
<keyword evidence="6" id="KW-1185">Reference proteome</keyword>
<organism evidence="5 6">
    <name type="scientific">Dyadobacter sandarakinus</name>
    <dbReference type="NCBI Taxonomy" id="2747268"/>
    <lineage>
        <taxon>Bacteria</taxon>
        <taxon>Pseudomonadati</taxon>
        <taxon>Bacteroidota</taxon>
        <taxon>Cytophagia</taxon>
        <taxon>Cytophagales</taxon>
        <taxon>Spirosomataceae</taxon>
        <taxon>Dyadobacter</taxon>
    </lineage>
</organism>
<dbReference type="PANTHER" id="PTHR21599:SF0">
    <property type="entry name" value="GLYCERATE KINASE"/>
    <property type="match status" value="1"/>
</dbReference>
<dbReference type="Gene3D" id="3.40.50.10350">
    <property type="entry name" value="Glycerate kinase, domain 1"/>
    <property type="match status" value="1"/>
</dbReference>
<sequence>MKILIAPDKFRGSLEADEVCQAAEKGILRAFPQAEVTCIPLADGGEGTAAILTHYAGGVSVSTQVNDPLGRPIEASYGLSADGTTAFIEMAAASGLALLSKMERNPERTSTFGSGQLIRDALDRGARKLVLGIGGSATTDAGIGMAAALGFLFKDQNGRPVSPAGHALSSIAFIDSSQADPRLAETSVTVACDVTNPLFGSTGAAVIYGPQKGADPAMVQRLDAGLKHFAGIAESHFGKKASSLPGAGAAGGLGAGAIWFLNATLRDGVSIVMEYSRIFELIRQSDLVITGEGKVDNQTLSGKVVKGLADACTSAGVPLAVICGTLHIKPEAAAAAGMTFVTSVLDRPVTLEQAQQNAPRLVSDATFHLARLFFYNR</sequence>
<accession>A0ABX7I7N7</accession>
<protein>
    <submittedName>
        <fullName evidence="5">Glycerate kinase</fullName>
    </submittedName>
</protein>
<evidence type="ECO:0000313" key="5">
    <source>
        <dbReference type="EMBL" id="QRR01738.1"/>
    </source>
</evidence>
<dbReference type="Gene3D" id="3.90.1510.10">
    <property type="entry name" value="Glycerate kinase, domain 2"/>
    <property type="match status" value="1"/>
</dbReference>
<evidence type="ECO:0000256" key="4">
    <source>
        <dbReference type="PIRNR" id="PIRNR006078"/>
    </source>
</evidence>
<dbReference type="GO" id="GO:0016301">
    <property type="term" value="F:kinase activity"/>
    <property type="evidence" value="ECO:0007669"/>
    <property type="project" value="UniProtKB-KW"/>
</dbReference>
<dbReference type="PANTHER" id="PTHR21599">
    <property type="entry name" value="GLYCERATE KINASE"/>
    <property type="match status" value="1"/>
</dbReference>
<name>A0ABX7I7N7_9BACT</name>
<dbReference type="Pfam" id="PF02595">
    <property type="entry name" value="Gly_kinase"/>
    <property type="match status" value="1"/>
</dbReference>
<dbReference type="RefSeq" id="WP_204655680.1">
    <property type="nucleotide sequence ID" value="NZ_CP056775.1"/>
</dbReference>
<dbReference type="NCBIfam" id="TIGR00045">
    <property type="entry name" value="glycerate kinase"/>
    <property type="match status" value="1"/>
</dbReference>
<keyword evidence="2 4" id="KW-0808">Transferase</keyword>
<evidence type="ECO:0000256" key="3">
    <source>
        <dbReference type="ARBA" id="ARBA00022777"/>
    </source>
</evidence>
<evidence type="ECO:0000256" key="1">
    <source>
        <dbReference type="ARBA" id="ARBA00006284"/>
    </source>
</evidence>
<proteinExistence type="inferred from homology"/>
<dbReference type="InterPro" id="IPR018197">
    <property type="entry name" value="Glycerate_kinase_RE-like"/>
</dbReference>
<dbReference type="PIRSF" id="PIRSF006078">
    <property type="entry name" value="GlxK"/>
    <property type="match status" value="1"/>
</dbReference>